<keyword evidence="1" id="KW-0812">Transmembrane</keyword>
<feature type="transmembrane region" description="Helical" evidence="1">
    <location>
        <begin position="124"/>
        <end position="144"/>
    </location>
</feature>
<comment type="caution">
    <text evidence="2">The sequence shown here is derived from an EMBL/GenBank/DDBJ whole genome shotgun (WGS) entry which is preliminary data.</text>
</comment>
<proteinExistence type="predicted"/>
<evidence type="ECO:0000313" key="2">
    <source>
        <dbReference type="EMBL" id="KAF3335682.1"/>
    </source>
</evidence>
<dbReference type="AlphaFoldDB" id="A0A833VDV2"/>
<name>A0A833VDV2_9POAL</name>
<keyword evidence="1" id="KW-1133">Transmembrane helix</keyword>
<dbReference type="PANTHER" id="PTHR10794:SF84">
    <property type="entry name" value="ESTERASE_LIPASE_THIOESTERASE FAMILY PROTEIN"/>
    <property type="match status" value="1"/>
</dbReference>
<dbReference type="GO" id="GO:0034338">
    <property type="term" value="F:short-chain carboxylesterase activity"/>
    <property type="evidence" value="ECO:0007669"/>
    <property type="project" value="TreeGrafter"/>
</dbReference>
<keyword evidence="3" id="KW-1185">Reference proteome</keyword>
<dbReference type="GO" id="GO:0047372">
    <property type="term" value="F:monoacylglycerol lipase activity"/>
    <property type="evidence" value="ECO:0007669"/>
    <property type="project" value="TreeGrafter"/>
</dbReference>
<sequence>MANPHVRSTLLSCSTLSYPRRSLLPLPAMSSPSATKSDDLPDSSLEIVGVRRSLLSCLVSLQRPYRAFPVLGWNRHAETIFAAFYKSLPVIKLRRECLRTKDDGAVALDLVSGDDTELPFGSPVFIFLVVSLVPLSLILMWNIASVGQLDLDYVGIV</sequence>
<protein>
    <submittedName>
        <fullName evidence="2">Embryogenesis-associated protein EMB8</fullName>
    </submittedName>
</protein>
<keyword evidence="1" id="KW-0472">Membrane</keyword>
<organism evidence="2 3">
    <name type="scientific">Carex littledalei</name>
    <dbReference type="NCBI Taxonomy" id="544730"/>
    <lineage>
        <taxon>Eukaryota</taxon>
        <taxon>Viridiplantae</taxon>
        <taxon>Streptophyta</taxon>
        <taxon>Embryophyta</taxon>
        <taxon>Tracheophyta</taxon>
        <taxon>Spermatophyta</taxon>
        <taxon>Magnoliopsida</taxon>
        <taxon>Liliopsida</taxon>
        <taxon>Poales</taxon>
        <taxon>Cyperaceae</taxon>
        <taxon>Cyperoideae</taxon>
        <taxon>Cariceae</taxon>
        <taxon>Carex</taxon>
        <taxon>Carex subgen. Euthyceras</taxon>
    </lineage>
</organism>
<dbReference type="OrthoDB" id="247542at2759"/>
<dbReference type="InterPro" id="IPR050960">
    <property type="entry name" value="AB_hydrolase_4_sf"/>
</dbReference>
<accession>A0A833VDV2</accession>
<evidence type="ECO:0000313" key="3">
    <source>
        <dbReference type="Proteomes" id="UP000623129"/>
    </source>
</evidence>
<reference evidence="2" key="1">
    <citation type="submission" date="2020-01" db="EMBL/GenBank/DDBJ databases">
        <title>Genome sequence of Kobresia littledalei, the first chromosome-level genome in the family Cyperaceae.</title>
        <authorList>
            <person name="Qu G."/>
        </authorList>
    </citation>
    <scope>NUCLEOTIDE SEQUENCE</scope>
    <source>
        <strain evidence="2">C.B.Clarke</strain>
        <tissue evidence="2">Leaf</tissue>
    </source>
</reference>
<evidence type="ECO:0000256" key="1">
    <source>
        <dbReference type="SAM" id="Phobius"/>
    </source>
</evidence>
<dbReference type="EMBL" id="SWLB01000008">
    <property type="protein sequence ID" value="KAF3335682.1"/>
    <property type="molecule type" value="Genomic_DNA"/>
</dbReference>
<gene>
    <name evidence="2" type="ORF">FCM35_KLT20189</name>
</gene>
<dbReference type="PANTHER" id="PTHR10794">
    <property type="entry name" value="ABHYDROLASE DOMAIN-CONTAINING PROTEIN"/>
    <property type="match status" value="1"/>
</dbReference>
<dbReference type="Proteomes" id="UP000623129">
    <property type="component" value="Unassembled WGS sequence"/>
</dbReference>